<evidence type="ECO:0000313" key="1">
    <source>
        <dbReference type="EMBL" id="KAF2135181.1"/>
    </source>
</evidence>
<dbReference type="EMBL" id="ML995641">
    <property type="protein sequence ID" value="KAF2135181.1"/>
    <property type="molecule type" value="Genomic_DNA"/>
</dbReference>
<dbReference type="GeneID" id="54301228"/>
<dbReference type="Proteomes" id="UP000799438">
    <property type="component" value="Unassembled WGS sequence"/>
</dbReference>
<accession>A0A6A6AX99</accession>
<protein>
    <submittedName>
        <fullName evidence="1">Uncharacterized protein</fullName>
    </submittedName>
</protein>
<evidence type="ECO:0000313" key="2">
    <source>
        <dbReference type="Proteomes" id="UP000799438"/>
    </source>
</evidence>
<keyword evidence="2" id="KW-1185">Reference proteome</keyword>
<sequence>MKHGIPADLGGAFAQRGKHTGEAVALLQNLCDTLQSEVIPLPFNYVTLLRTSCLLTTKVSKECDELLREVFPEYAAGEKRMLERDLMHSPAVHLILVALDNGNGKNTEKSIVSLLKKAADVSDGIVGGPLGGLVTTVLEQDHDMSFVDSVNYYDDGHSQTSKQTKG</sequence>
<name>A0A6A6AX99_9PEZI</name>
<reference evidence="1" key="1">
    <citation type="journal article" date="2020" name="Stud. Mycol.">
        <title>101 Dothideomycetes genomes: a test case for predicting lifestyles and emergence of pathogens.</title>
        <authorList>
            <person name="Haridas S."/>
            <person name="Albert R."/>
            <person name="Binder M."/>
            <person name="Bloem J."/>
            <person name="Labutti K."/>
            <person name="Salamov A."/>
            <person name="Andreopoulos B."/>
            <person name="Baker S."/>
            <person name="Barry K."/>
            <person name="Bills G."/>
            <person name="Bluhm B."/>
            <person name="Cannon C."/>
            <person name="Castanera R."/>
            <person name="Culley D."/>
            <person name="Daum C."/>
            <person name="Ezra D."/>
            <person name="Gonzalez J."/>
            <person name="Henrissat B."/>
            <person name="Kuo A."/>
            <person name="Liang C."/>
            <person name="Lipzen A."/>
            <person name="Lutzoni F."/>
            <person name="Magnuson J."/>
            <person name="Mondo S."/>
            <person name="Nolan M."/>
            <person name="Ohm R."/>
            <person name="Pangilinan J."/>
            <person name="Park H.-J."/>
            <person name="Ramirez L."/>
            <person name="Alfaro M."/>
            <person name="Sun H."/>
            <person name="Tritt A."/>
            <person name="Yoshinaga Y."/>
            <person name="Zwiers L.-H."/>
            <person name="Turgeon B."/>
            <person name="Goodwin S."/>
            <person name="Spatafora J."/>
            <person name="Crous P."/>
            <person name="Grigoriev I."/>
        </authorList>
    </citation>
    <scope>NUCLEOTIDE SEQUENCE</scope>
    <source>
        <strain evidence="1">CBS 121167</strain>
    </source>
</reference>
<dbReference type="AlphaFoldDB" id="A0A6A6AX99"/>
<organism evidence="1 2">
    <name type="scientific">Aplosporella prunicola CBS 121167</name>
    <dbReference type="NCBI Taxonomy" id="1176127"/>
    <lineage>
        <taxon>Eukaryota</taxon>
        <taxon>Fungi</taxon>
        <taxon>Dikarya</taxon>
        <taxon>Ascomycota</taxon>
        <taxon>Pezizomycotina</taxon>
        <taxon>Dothideomycetes</taxon>
        <taxon>Dothideomycetes incertae sedis</taxon>
        <taxon>Botryosphaeriales</taxon>
        <taxon>Aplosporellaceae</taxon>
        <taxon>Aplosporella</taxon>
    </lineage>
</organism>
<proteinExistence type="predicted"/>
<dbReference type="RefSeq" id="XP_033390900.1">
    <property type="nucleotide sequence ID" value="XM_033543731.1"/>
</dbReference>
<gene>
    <name evidence="1" type="ORF">K452DRAFT_314186</name>
</gene>